<dbReference type="PANTHER" id="PTHR31621">
    <property type="entry name" value="PROTEIN DMP3"/>
    <property type="match status" value="1"/>
</dbReference>
<evidence type="ECO:0000256" key="5">
    <source>
        <dbReference type="ARBA" id="ARBA00023136"/>
    </source>
</evidence>
<evidence type="ECO:0000256" key="2">
    <source>
        <dbReference type="ARBA" id="ARBA00008707"/>
    </source>
</evidence>
<keyword evidence="5 6" id="KW-0472">Membrane</keyword>
<proteinExistence type="inferred from homology"/>
<evidence type="ECO:0000313" key="8">
    <source>
        <dbReference type="Proteomes" id="UP000734854"/>
    </source>
</evidence>
<dbReference type="GO" id="GO:0016020">
    <property type="term" value="C:membrane"/>
    <property type="evidence" value="ECO:0007669"/>
    <property type="project" value="UniProtKB-SubCell"/>
</dbReference>
<evidence type="ECO:0000256" key="1">
    <source>
        <dbReference type="ARBA" id="ARBA00004141"/>
    </source>
</evidence>
<protein>
    <recommendedName>
        <fullName evidence="9">DUF679 domain membrane protein 2</fullName>
    </recommendedName>
</protein>
<dbReference type="Proteomes" id="UP000734854">
    <property type="component" value="Unassembled WGS sequence"/>
</dbReference>
<gene>
    <name evidence="7" type="ORF">ZIOFF_049679</name>
</gene>
<dbReference type="AlphaFoldDB" id="A0A8J5FND5"/>
<organism evidence="7 8">
    <name type="scientific">Zingiber officinale</name>
    <name type="common">Ginger</name>
    <name type="synonym">Amomum zingiber</name>
    <dbReference type="NCBI Taxonomy" id="94328"/>
    <lineage>
        <taxon>Eukaryota</taxon>
        <taxon>Viridiplantae</taxon>
        <taxon>Streptophyta</taxon>
        <taxon>Embryophyta</taxon>
        <taxon>Tracheophyta</taxon>
        <taxon>Spermatophyta</taxon>
        <taxon>Magnoliopsida</taxon>
        <taxon>Liliopsida</taxon>
        <taxon>Zingiberales</taxon>
        <taxon>Zingiberaceae</taxon>
        <taxon>Zingiber</taxon>
    </lineage>
</organism>
<comment type="subcellular location">
    <subcellularLocation>
        <location evidence="1">Membrane</location>
        <topology evidence="1">Multi-pass membrane protein</topology>
    </subcellularLocation>
</comment>
<dbReference type="EMBL" id="JACMSC010000014">
    <property type="protein sequence ID" value="KAG6488436.1"/>
    <property type="molecule type" value="Genomic_DNA"/>
</dbReference>
<dbReference type="OrthoDB" id="657601at2759"/>
<comment type="caution">
    <text evidence="7">The sequence shown here is derived from an EMBL/GenBank/DDBJ whole genome shotgun (WGS) entry which is preliminary data.</text>
</comment>
<feature type="transmembrane region" description="Helical" evidence="6">
    <location>
        <begin position="162"/>
        <end position="181"/>
    </location>
</feature>
<evidence type="ECO:0000313" key="7">
    <source>
        <dbReference type="EMBL" id="KAG6488436.1"/>
    </source>
</evidence>
<dbReference type="GO" id="GO:0005737">
    <property type="term" value="C:cytoplasm"/>
    <property type="evidence" value="ECO:0007669"/>
    <property type="project" value="UniProtKB-ARBA"/>
</dbReference>
<feature type="transmembrane region" description="Helical" evidence="6">
    <location>
        <begin position="125"/>
        <end position="142"/>
    </location>
</feature>
<name>A0A8J5FND5_ZINOF</name>
<keyword evidence="3 6" id="KW-0812">Transmembrane</keyword>
<evidence type="ECO:0000256" key="4">
    <source>
        <dbReference type="ARBA" id="ARBA00022989"/>
    </source>
</evidence>
<comment type="similarity">
    <text evidence="2">Belongs to the plant DMP1 protein family.</text>
</comment>
<keyword evidence="8" id="KW-1185">Reference proteome</keyword>
<accession>A0A8J5FND5</accession>
<feature type="transmembrane region" description="Helical" evidence="6">
    <location>
        <begin position="42"/>
        <end position="60"/>
    </location>
</feature>
<dbReference type="InterPro" id="IPR007770">
    <property type="entry name" value="DMP"/>
</dbReference>
<evidence type="ECO:0000256" key="3">
    <source>
        <dbReference type="ARBA" id="ARBA00022692"/>
    </source>
</evidence>
<evidence type="ECO:0000256" key="6">
    <source>
        <dbReference type="SAM" id="Phobius"/>
    </source>
</evidence>
<evidence type="ECO:0008006" key="9">
    <source>
        <dbReference type="Google" id="ProtNLM"/>
    </source>
</evidence>
<dbReference type="GO" id="GO:0010256">
    <property type="term" value="P:endomembrane system organization"/>
    <property type="evidence" value="ECO:0007669"/>
    <property type="project" value="TreeGrafter"/>
</dbReference>
<dbReference type="Pfam" id="PF05078">
    <property type="entry name" value="DUF679"/>
    <property type="match status" value="1"/>
</dbReference>
<keyword evidence="4 6" id="KW-1133">Transmembrane helix</keyword>
<dbReference type="PANTHER" id="PTHR31621:SF5">
    <property type="entry name" value="PROTEIN DMP10"/>
    <property type="match status" value="1"/>
</dbReference>
<reference evidence="7 8" key="1">
    <citation type="submission" date="2020-08" db="EMBL/GenBank/DDBJ databases">
        <title>Plant Genome Project.</title>
        <authorList>
            <person name="Zhang R.-G."/>
        </authorList>
    </citation>
    <scope>NUCLEOTIDE SEQUENCE [LARGE SCALE GENOMIC DNA]</scope>
    <source>
        <tissue evidence="7">Rhizome</tissue>
    </source>
</reference>
<sequence>MEKALSSASNLVKLLPSGTVLAFQALTPTFSNRGECHTPNRYLTAALIHVCALTCAFLSFTDTLRGRDGKLYYGVATLSGFRLFNYDDDDDAAAAAVVSGGDIHGAGQTTLVAEEELRRHRVRPLDCVHAVFSVVMFLTVAFSDSDVVNCFFPEAGENARQLLINLPLGAGFMSGVVFIVFPTTRKGIGHHPDH</sequence>